<feature type="transmembrane region" description="Helical" evidence="11">
    <location>
        <begin position="225"/>
        <end position="248"/>
    </location>
</feature>
<keyword evidence="3 11" id="KW-0813">Transport</keyword>
<keyword evidence="9 11" id="KW-0472">Membrane</keyword>
<keyword evidence="7 11" id="KW-1133">Transmembrane helix</keyword>
<sequence>MEKPKRRYPLWWWVGLVAIVVIIALTAIPGFWETGRAPGNSIHSPGMGDFFPETLIWDETAFEFNRLTLARLLVAVVLSAILVTVALRAKLVPGRGQATVEFLAEFVRKNIGIELLGHERGRKYAVALGTIFFGVLGMNLTGVIPGINIAASSVMSVPLVFAVFAYVTFIGAGIKARGGFRFFKEQLFPPGVPWPVYILITPIELFSTFVVRPATLAVRLLSNMIAGHMLLAITYFGTQSMVVAAGGMKPLAILTFSGSVVLTLFELFVAALQAYVFTILTAVYIKMSVEAH</sequence>
<evidence type="ECO:0000256" key="3">
    <source>
        <dbReference type="ARBA" id="ARBA00022448"/>
    </source>
</evidence>
<evidence type="ECO:0000256" key="12">
    <source>
        <dbReference type="RuleBase" id="RU000483"/>
    </source>
</evidence>
<dbReference type="AlphaFoldDB" id="A0AAU7V8Y4"/>
<dbReference type="InterPro" id="IPR045083">
    <property type="entry name" value="ATP_synth_F0_asu_bact/mt"/>
</dbReference>
<evidence type="ECO:0000256" key="11">
    <source>
        <dbReference type="HAMAP-Rule" id="MF_01393"/>
    </source>
</evidence>
<keyword evidence="6 11" id="KW-0375">Hydrogen ion transport</keyword>
<comment type="subcellular location">
    <subcellularLocation>
        <location evidence="11 12">Cell membrane</location>
        <topology evidence="11 12">Multi-pass membrane protein</topology>
    </subcellularLocation>
    <subcellularLocation>
        <location evidence="1">Membrane</location>
        <topology evidence="1">Multi-pass membrane protein</topology>
    </subcellularLocation>
</comment>
<feature type="transmembrane region" description="Helical" evidence="11">
    <location>
        <begin position="260"/>
        <end position="285"/>
    </location>
</feature>
<dbReference type="PANTHER" id="PTHR11410:SF0">
    <property type="entry name" value="ATP SYNTHASE SUBUNIT A"/>
    <property type="match status" value="1"/>
</dbReference>
<keyword evidence="10 11" id="KW-0066">ATP synthesis</keyword>
<dbReference type="KEGG" id="sapp:SAC06_03090"/>
<evidence type="ECO:0000256" key="4">
    <source>
        <dbReference type="ARBA" id="ARBA00022547"/>
    </source>
</evidence>
<reference evidence="13" key="1">
    <citation type="submission" date="2023-11" db="EMBL/GenBank/DDBJ databases">
        <title>Scrofimicrobium hongkongense sp. nov., isolated from a patient with peritonitis.</title>
        <authorList>
            <person name="Lao H.Y."/>
            <person name="Wong A.Y.P."/>
            <person name="Ng T.L."/>
            <person name="Wong R.Y.L."/>
            <person name="Yau M.C.Y."/>
            <person name="Lam J.Y.W."/>
            <person name="Siu G.K.H."/>
        </authorList>
    </citation>
    <scope>NUCLEOTIDE SEQUENCE</scope>
    <source>
        <strain evidence="13">R131</strain>
    </source>
</reference>
<keyword evidence="4 11" id="KW-0138">CF(0)</keyword>
<dbReference type="PANTHER" id="PTHR11410">
    <property type="entry name" value="ATP SYNTHASE SUBUNIT A"/>
    <property type="match status" value="1"/>
</dbReference>
<feature type="transmembrane region" description="Helical" evidence="11">
    <location>
        <begin position="12"/>
        <end position="32"/>
    </location>
</feature>
<evidence type="ECO:0000256" key="8">
    <source>
        <dbReference type="ARBA" id="ARBA00023065"/>
    </source>
</evidence>
<dbReference type="CDD" id="cd00310">
    <property type="entry name" value="ATP-synt_Fo_a_6"/>
    <property type="match status" value="1"/>
</dbReference>
<protein>
    <recommendedName>
        <fullName evidence="11 12">ATP synthase subunit a</fullName>
    </recommendedName>
    <alternativeName>
        <fullName evidence="11">ATP synthase F0 sector subunit a</fullName>
    </alternativeName>
    <alternativeName>
        <fullName evidence="11">F-ATPase subunit 6</fullName>
    </alternativeName>
</protein>
<dbReference type="Pfam" id="PF00119">
    <property type="entry name" value="ATP-synt_A"/>
    <property type="match status" value="1"/>
</dbReference>
<dbReference type="EMBL" id="CP138335">
    <property type="protein sequence ID" value="XBW08561.1"/>
    <property type="molecule type" value="Genomic_DNA"/>
</dbReference>
<dbReference type="Gene3D" id="1.20.120.220">
    <property type="entry name" value="ATP synthase, F0 complex, subunit A"/>
    <property type="match status" value="1"/>
</dbReference>
<organism evidence="13">
    <name type="scientific">Scrofimicrobium appendicitidis</name>
    <dbReference type="NCBI Taxonomy" id="3079930"/>
    <lineage>
        <taxon>Bacteria</taxon>
        <taxon>Bacillati</taxon>
        <taxon>Actinomycetota</taxon>
        <taxon>Actinomycetes</taxon>
        <taxon>Actinomycetales</taxon>
        <taxon>Actinomycetaceae</taxon>
        <taxon>Scrofimicrobium</taxon>
    </lineage>
</organism>
<accession>A0AAU7V8Y4</accession>
<dbReference type="GO" id="GO:0046933">
    <property type="term" value="F:proton-transporting ATP synthase activity, rotational mechanism"/>
    <property type="evidence" value="ECO:0007669"/>
    <property type="project" value="UniProtKB-UniRule"/>
</dbReference>
<dbReference type="InterPro" id="IPR035908">
    <property type="entry name" value="F0_ATP_A_sf"/>
</dbReference>
<feature type="transmembrane region" description="Helical" evidence="11">
    <location>
        <begin position="124"/>
        <end position="147"/>
    </location>
</feature>
<feature type="transmembrane region" description="Helical" evidence="11">
    <location>
        <begin position="153"/>
        <end position="174"/>
    </location>
</feature>
<feature type="transmembrane region" description="Helical" evidence="11">
    <location>
        <begin position="69"/>
        <end position="87"/>
    </location>
</feature>
<proteinExistence type="inferred from homology"/>
<dbReference type="PRINTS" id="PR00123">
    <property type="entry name" value="ATPASEA"/>
</dbReference>
<feature type="transmembrane region" description="Helical" evidence="11">
    <location>
        <begin position="194"/>
        <end position="213"/>
    </location>
</feature>
<evidence type="ECO:0000256" key="9">
    <source>
        <dbReference type="ARBA" id="ARBA00023136"/>
    </source>
</evidence>
<dbReference type="HAMAP" id="MF_01393">
    <property type="entry name" value="ATP_synth_a_bact"/>
    <property type="match status" value="1"/>
</dbReference>
<keyword evidence="8 11" id="KW-0406">Ion transport</keyword>
<comment type="similarity">
    <text evidence="2 11 12">Belongs to the ATPase A chain family.</text>
</comment>
<dbReference type="GO" id="GO:0045259">
    <property type="term" value="C:proton-transporting ATP synthase complex"/>
    <property type="evidence" value="ECO:0007669"/>
    <property type="project" value="UniProtKB-KW"/>
</dbReference>
<dbReference type="InterPro" id="IPR000568">
    <property type="entry name" value="ATP_synth_F0_asu"/>
</dbReference>
<evidence type="ECO:0000256" key="7">
    <source>
        <dbReference type="ARBA" id="ARBA00022989"/>
    </source>
</evidence>
<evidence type="ECO:0000256" key="2">
    <source>
        <dbReference type="ARBA" id="ARBA00006810"/>
    </source>
</evidence>
<dbReference type="RefSeq" id="WP_350258761.1">
    <property type="nucleotide sequence ID" value="NZ_CP138335.1"/>
</dbReference>
<name>A0AAU7V8Y4_9ACTO</name>
<comment type="function">
    <text evidence="11 12">Key component of the proton channel; it plays a direct role in the translocation of protons across the membrane.</text>
</comment>
<dbReference type="GO" id="GO:0005886">
    <property type="term" value="C:plasma membrane"/>
    <property type="evidence" value="ECO:0007669"/>
    <property type="project" value="UniProtKB-SubCell"/>
</dbReference>
<keyword evidence="11" id="KW-1003">Cell membrane</keyword>
<evidence type="ECO:0000256" key="10">
    <source>
        <dbReference type="ARBA" id="ARBA00023310"/>
    </source>
</evidence>
<evidence type="ECO:0000256" key="6">
    <source>
        <dbReference type="ARBA" id="ARBA00022781"/>
    </source>
</evidence>
<evidence type="ECO:0000256" key="1">
    <source>
        <dbReference type="ARBA" id="ARBA00004141"/>
    </source>
</evidence>
<dbReference type="NCBIfam" id="TIGR01131">
    <property type="entry name" value="ATP_synt_6_or_A"/>
    <property type="match status" value="1"/>
</dbReference>
<keyword evidence="5 11" id="KW-0812">Transmembrane</keyword>
<evidence type="ECO:0000256" key="5">
    <source>
        <dbReference type="ARBA" id="ARBA00022692"/>
    </source>
</evidence>
<dbReference type="SUPFAM" id="SSF81336">
    <property type="entry name" value="F1F0 ATP synthase subunit A"/>
    <property type="match status" value="1"/>
</dbReference>
<evidence type="ECO:0000313" key="13">
    <source>
        <dbReference type="EMBL" id="XBW08561.1"/>
    </source>
</evidence>
<gene>
    <name evidence="11 13" type="primary">atpB</name>
    <name evidence="13" type="ORF">SAC06_03090</name>
</gene>